<feature type="compositionally biased region" description="Acidic residues" evidence="2">
    <location>
        <begin position="460"/>
        <end position="471"/>
    </location>
</feature>
<feature type="domain" description="Interferon/interleukin receptor" evidence="6">
    <location>
        <begin position="119"/>
        <end position="201"/>
    </location>
</feature>
<dbReference type="AlphaFoldDB" id="A0A8C1BC18"/>
<keyword evidence="3" id="KW-1133">Transmembrane helix</keyword>
<keyword evidence="4" id="KW-0732">Signal</keyword>
<organism evidence="7 8">
    <name type="scientific">Cyprinus carpio carpio</name>
    <dbReference type="NCBI Taxonomy" id="630221"/>
    <lineage>
        <taxon>Eukaryota</taxon>
        <taxon>Metazoa</taxon>
        <taxon>Chordata</taxon>
        <taxon>Craniata</taxon>
        <taxon>Vertebrata</taxon>
        <taxon>Euteleostomi</taxon>
        <taxon>Actinopterygii</taxon>
        <taxon>Neopterygii</taxon>
        <taxon>Teleostei</taxon>
        <taxon>Ostariophysi</taxon>
        <taxon>Cypriniformes</taxon>
        <taxon>Cyprinidae</taxon>
        <taxon>Cyprininae</taxon>
        <taxon>Cyprinus</taxon>
    </lineage>
</organism>
<dbReference type="InterPro" id="IPR050650">
    <property type="entry name" value="Type-II_Cytokine-TF_Rcpt"/>
</dbReference>
<evidence type="ECO:0000313" key="7">
    <source>
        <dbReference type="Ensembl" id="ENSCCRP00000030240.2"/>
    </source>
</evidence>
<keyword evidence="1" id="KW-0175">Coiled coil</keyword>
<reference evidence="7" key="1">
    <citation type="submission" date="2025-08" db="UniProtKB">
        <authorList>
            <consortium name="Ensembl"/>
        </authorList>
    </citation>
    <scope>IDENTIFICATION</scope>
</reference>
<dbReference type="GO" id="GO:0005886">
    <property type="term" value="C:plasma membrane"/>
    <property type="evidence" value="ECO:0007669"/>
    <property type="project" value="TreeGrafter"/>
</dbReference>
<sequence length="477" mass="52407">MYVIARILTTIALFHLGLCMDLPAPVHLVLSSRYFVHLLSWKMGPGSPDGVHYTVSVLALNGGDVVVKECEKVTFPLQCNLTEAFSNVEDTYYVSVSAALGNRTSPTSSCDPFKPTLNTTIEPPLLTVTAYNQALCISLRAPAENLHSVYDSDRFQYRLTVSSEDGAEFHRITGRLQNVTIEDLAPGRRYCVNVSVIDHSPPNRPAVCASIPERANVKDAIISVFLCLLMLVLVMCTPIFFPRCFCLKRDLPPVLSSFQSGNKVLLVTDGESITKLCEGRNSIDKIKTNREEDDMEEEEEEVLKYERLVAQYLSTRGSPLSVFPVSPSSVLPMNQTPDTSLASSTDAQSGSLIVFEGNHIHTEPTASPRLAKGTSALQNLISILPTHVENEDGDSSTDVNLFSVMLGGASDKAEPDKICNTEDVQESCPQHLVQTCATSTWISDSQSQNSESIQMNILEEKEEEEDDDDDSGYLSRN</sequence>
<proteinExistence type="predicted"/>
<dbReference type="InterPro" id="IPR036116">
    <property type="entry name" value="FN3_sf"/>
</dbReference>
<evidence type="ECO:0000256" key="1">
    <source>
        <dbReference type="SAM" id="Coils"/>
    </source>
</evidence>
<dbReference type="SUPFAM" id="SSF49265">
    <property type="entry name" value="Fibronectin type III"/>
    <property type="match status" value="2"/>
</dbReference>
<dbReference type="Gene3D" id="2.60.40.10">
    <property type="entry name" value="Immunoglobulins"/>
    <property type="match status" value="1"/>
</dbReference>
<name>A0A8C1BC18_CYPCA</name>
<feature type="domain" description="Fibronectin type-III" evidence="5">
    <location>
        <begin position="20"/>
        <end position="106"/>
    </location>
</feature>
<keyword evidence="3" id="KW-0812">Transmembrane</keyword>
<protein>
    <recommendedName>
        <fullName evidence="9">Fibronectin type-III domain-containing protein</fullName>
    </recommendedName>
</protein>
<evidence type="ECO:0000256" key="4">
    <source>
        <dbReference type="SAM" id="SignalP"/>
    </source>
</evidence>
<feature type="coiled-coil region" evidence="1">
    <location>
        <begin position="288"/>
        <end position="315"/>
    </location>
</feature>
<feature type="compositionally biased region" description="Polar residues" evidence="2">
    <location>
        <begin position="443"/>
        <end position="455"/>
    </location>
</feature>
<reference evidence="7" key="2">
    <citation type="submission" date="2025-09" db="UniProtKB">
        <authorList>
            <consortium name="Ensembl"/>
        </authorList>
    </citation>
    <scope>IDENTIFICATION</scope>
</reference>
<dbReference type="GeneTree" id="ENSGT00510000048978"/>
<accession>A0A8C1BC18</accession>
<evidence type="ECO:0000256" key="3">
    <source>
        <dbReference type="SAM" id="Phobius"/>
    </source>
</evidence>
<dbReference type="InterPro" id="IPR013783">
    <property type="entry name" value="Ig-like_fold"/>
</dbReference>
<dbReference type="Ensembl" id="ENSCCRT00000032821.2">
    <property type="protein sequence ID" value="ENSCCRP00000030240.2"/>
    <property type="gene ID" value="ENSCCRG00000016352.2"/>
</dbReference>
<dbReference type="OMA" id="VMTSRVW"/>
<dbReference type="Proteomes" id="UP001108240">
    <property type="component" value="Unplaced"/>
</dbReference>
<feature type="transmembrane region" description="Helical" evidence="3">
    <location>
        <begin position="220"/>
        <end position="241"/>
    </location>
</feature>
<dbReference type="Pfam" id="PF01108">
    <property type="entry name" value="Tissue_fac"/>
    <property type="match status" value="1"/>
</dbReference>
<dbReference type="InterPro" id="IPR015373">
    <property type="entry name" value="Interferon/interleukin_rcp_dom"/>
</dbReference>
<evidence type="ECO:0000259" key="5">
    <source>
        <dbReference type="Pfam" id="PF01108"/>
    </source>
</evidence>
<dbReference type="GO" id="GO:0004896">
    <property type="term" value="F:cytokine receptor activity"/>
    <property type="evidence" value="ECO:0007669"/>
    <property type="project" value="TreeGrafter"/>
</dbReference>
<feature type="chain" id="PRO_5039945482" description="Fibronectin type-III domain-containing protein" evidence="4">
    <location>
        <begin position="20"/>
        <end position="477"/>
    </location>
</feature>
<dbReference type="PANTHER" id="PTHR20859:SF93">
    <property type="entry name" value="CYTOKINE RECEPTOR FAMILY MEMBER B12-RELATED"/>
    <property type="match status" value="1"/>
</dbReference>
<dbReference type="Pfam" id="PF09294">
    <property type="entry name" value="Interfer-bind"/>
    <property type="match status" value="1"/>
</dbReference>
<feature type="signal peptide" evidence="4">
    <location>
        <begin position="1"/>
        <end position="19"/>
    </location>
</feature>
<evidence type="ECO:0000256" key="2">
    <source>
        <dbReference type="SAM" id="MobiDB-lite"/>
    </source>
</evidence>
<evidence type="ECO:0000313" key="8">
    <source>
        <dbReference type="Proteomes" id="UP001108240"/>
    </source>
</evidence>
<dbReference type="PANTHER" id="PTHR20859">
    <property type="entry name" value="INTERFERON/INTERLEUKIN RECEPTOR"/>
    <property type="match status" value="1"/>
</dbReference>
<feature type="region of interest" description="Disordered" evidence="2">
    <location>
        <begin position="443"/>
        <end position="477"/>
    </location>
</feature>
<evidence type="ECO:0000259" key="6">
    <source>
        <dbReference type="Pfam" id="PF09294"/>
    </source>
</evidence>
<dbReference type="InterPro" id="IPR003961">
    <property type="entry name" value="FN3_dom"/>
</dbReference>
<evidence type="ECO:0008006" key="9">
    <source>
        <dbReference type="Google" id="ProtNLM"/>
    </source>
</evidence>
<keyword evidence="8" id="KW-1185">Reference proteome</keyword>
<keyword evidence="3" id="KW-0472">Membrane</keyword>